<dbReference type="PANTHER" id="PTHR38834:SF3">
    <property type="entry name" value="SOLUTE-BINDING PROTEIN FAMILY 3_N-TERMINAL DOMAIN-CONTAINING PROTEIN"/>
    <property type="match status" value="1"/>
</dbReference>
<keyword evidence="3" id="KW-1185">Reference proteome</keyword>
<dbReference type="Gene3D" id="3.40.190.10">
    <property type="entry name" value="Periplasmic binding protein-like II"/>
    <property type="match status" value="2"/>
</dbReference>
<dbReference type="Proteomes" id="UP001336314">
    <property type="component" value="Unassembled WGS sequence"/>
</dbReference>
<evidence type="ECO:0000313" key="3">
    <source>
        <dbReference type="Proteomes" id="UP001336314"/>
    </source>
</evidence>
<comment type="caution">
    <text evidence="2">The sequence shown here is derived from an EMBL/GenBank/DDBJ whole genome shotgun (WGS) entry which is preliminary data.</text>
</comment>
<dbReference type="RefSeq" id="WP_330127970.1">
    <property type="nucleotide sequence ID" value="NZ_JAUHLI010000004.1"/>
</dbReference>
<dbReference type="SUPFAM" id="SSF53850">
    <property type="entry name" value="Periplasmic binding protein-like II"/>
    <property type="match status" value="1"/>
</dbReference>
<name>A0ABU7J2V2_9GAMM</name>
<sequence length="240" mass="27061">MRQCLAVLIVMLSLAVLRAWAEQPFRFNLYTENYPPWNYQTAQGITGINVELLRLALERNRYQGRFAVVPWGRAQRFTQTEPDSCFFSAVRSEERENIYQWVGPLSQESVQLFSLDPTVPHVVDIASVSGLRIGGQTEDAFTDYAESLGLRVERVTDIPVNLAMLQSGRIDLWLAGSVGGPFIARREGIPVFPVATSERVFELWLACNPAMPTEVIQHLNTALEALKQDGSWEAILADYR</sequence>
<proteinExistence type="predicted"/>
<keyword evidence="1" id="KW-0732">Signal</keyword>
<protein>
    <submittedName>
        <fullName evidence="2">Transporter substrate-binding domain-containing protein</fullName>
    </submittedName>
</protein>
<feature type="signal peptide" evidence="1">
    <location>
        <begin position="1"/>
        <end position="21"/>
    </location>
</feature>
<accession>A0ABU7J2V2</accession>
<feature type="chain" id="PRO_5045925309" evidence="1">
    <location>
        <begin position="22"/>
        <end position="240"/>
    </location>
</feature>
<dbReference type="EMBL" id="JAUHLI010000004">
    <property type="protein sequence ID" value="MEE2000836.1"/>
    <property type="molecule type" value="Genomic_DNA"/>
</dbReference>
<dbReference type="PANTHER" id="PTHR38834">
    <property type="entry name" value="PERIPLASMIC SUBSTRATE BINDING PROTEIN FAMILY 3"/>
    <property type="match status" value="1"/>
</dbReference>
<evidence type="ECO:0000256" key="1">
    <source>
        <dbReference type="SAM" id="SignalP"/>
    </source>
</evidence>
<evidence type="ECO:0000313" key="2">
    <source>
        <dbReference type="EMBL" id="MEE2000836.1"/>
    </source>
</evidence>
<organism evidence="2 3">
    <name type="scientific">Alkalimonas cellulosilytica</name>
    <dbReference type="NCBI Taxonomy" id="3058395"/>
    <lineage>
        <taxon>Bacteria</taxon>
        <taxon>Pseudomonadati</taxon>
        <taxon>Pseudomonadota</taxon>
        <taxon>Gammaproteobacteria</taxon>
        <taxon>Alkalimonas</taxon>
    </lineage>
</organism>
<gene>
    <name evidence="2" type="ORF">QWY20_05170</name>
</gene>
<reference evidence="2 3" key="1">
    <citation type="submission" date="2023-07" db="EMBL/GenBank/DDBJ databases">
        <title>Alkalimonas sp., MEB108 novel, alkaliphilic bacterium isolated from Lonar Lake, India.</title>
        <authorList>
            <person name="Joshi A."/>
            <person name="Thite S."/>
        </authorList>
    </citation>
    <scope>NUCLEOTIDE SEQUENCE [LARGE SCALE GENOMIC DNA]</scope>
    <source>
        <strain evidence="2 3">MEB108</strain>
    </source>
</reference>